<sequence length="321" mass="34309">MAGIPLGQVASPPPTVLDLQGGHAPRTLVQVPVTTPQVPVTTPQVPVTALPVHVTTPPDRFAQPPRLGGFPGGGVHVTTPPEGFAQPLRLGGFPGGGAGPTDGSHQQALLPQGRLQQQQQRQQQQPGKPVAAQIAEQAIMDPATREAVRQQAVQLGGHALAAGKYYGHQGLMVFQSYIQQGPRGISILCFVGGAATSVVGLMNVCNLFGSLVDPFHYILSAYMFIFGIVTAVIEADPDSIGTLVPPIDSLAGPVTQAQAWLHDQCKLLTQLRGRGFFYMYQGTLMVTQCVLCLISVRRVPRWLVQRAHGRHLCFDVVWHQA</sequence>
<dbReference type="EMBL" id="CAUYUJ010006014">
    <property type="protein sequence ID" value="CAK0815820.1"/>
    <property type="molecule type" value="Genomic_DNA"/>
</dbReference>
<organism evidence="3 4">
    <name type="scientific">Prorocentrum cordatum</name>
    <dbReference type="NCBI Taxonomy" id="2364126"/>
    <lineage>
        <taxon>Eukaryota</taxon>
        <taxon>Sar</taxon>
        <taxon>Alveolata</taxon>
        <taxon>Dinophyceae</taxon>
        <taxon>Prorocentrales</taxon>
        <taxon>Prorocentraceae</taxon>
        <taxon>Prorocentrum</taxon>
    </lineage>
</organism>
<evidence type="ECO:0000256" key="1">
    <source>
        <dbReference type="SAM" id="MobiDB-lite"/>
    </source>
</evidence>
<evidence type="ECO:0000256" key="2">
    <source>
        <dbReference type="SAM" id="Phobius"/>
    </source>
</evidence>
<keyword evidence="4" id="KW-1185">Reference proteome</keyword>
<dbReference type="Proteomes" id="UP001189429">
    <property type="component" value="Unassembled WGS sequence"/>
</dbReference>
<keyword evidence="2" id="KW-1133">Transmembrane helix</keyword>
<feature type="region of interest" description="Disordered" evidence="1">
    <location>
        <begin position="81"/>
        <end position="132"/>
    </location>
</feature>
<evidence type="ECO:0000313" key="4">
    <source>
        <dbReference type="Proteomes" id="UP001189429"/>
    </source>
</evidence>
<accession>A0ABN9RA81</accession>
<evidence type="ECO:0008006" key="5">
    <source>
        <dbReference type="Google" id="ProtNLM"/>
    </source>
</evidence>
<feature type="compositionally biased region" description="Low complexity" evidence="1">
    <location>
        <begin position="101"/>
        <end position="127"/>
    </location>
</feature>
<reference evidence="3" key="1">
    <citation type="submission" date="2023-10" db="EMBL/GenBank/DDBJ databases">
        <authorList>
            <person name="Chen Y."/>
            <person name="Shah S."/>
            <person name="Dougan E. K."/>
            <person name="Thang M."/>
            <person name="Chan C."/>
        </authorList>
    </citation>
    <scope>NUCLEOTIDE SEQUENCE [LARGE SCALE GENOMIC DNA]</scope>
</reference>
<protein>
    <recommendedName>
        <fullName evidence="5">Vesicle transport protein</fullName>
    </recommendedName>
</protein>
<name>A0ABN9RA81_9DINO</name>
<proteinExistence type="predicted"/>
<comment type="caution">
    <text evidence="3">The sequence shown here is derived from an EMBL/GenBank/DDBJ whole genome shotgun (WGS) entry which is preliminary data.</text>
</comment>
<feature type="transmembrane region" description="Helical" evidence="2">
    <location>
        <begin position="277"/>
        <end position="296"/>
    </location>
</feature>
<feature type="transmembrane region" description="Helical" evidence="2">
    <location>
        <begin position="215"/>
        <end position="233"/>
    </location>
</feature>
<keyword evidence="2" id="KW-0812">Transmembrane</keyword>
<feature type="transmembrane region" description="Helical" evidence="2">
    <location>
        <begin position="185"/>
        <end position="208"/>
    </location>
</feature>
<evidence type="ECO:0000313" key="3">
    <source>
        <dbReference type="EMBL" id="CAK0815820.1"/>
    </source>
</evidence>
<gene>
    <name evidence="3" type="ORF">PCOR1329_LOCUS18985</name>
</gene>
<keyword evidence="2" id="KW-0472">Membrane</keyword>